<sequence>MCMSYLKKVRYQKLTDGQYKMIFVFTSTIVSLCEKCRREGVVMTVSSHFQHLKKDIYGEVRIVRVLVEVNKGVETAVSMVNDFSNMGFQRHHHVLR</sequence>
<dbReference type="Proteomes" id="UP000828390">
    <property type="component" value="Unassembled WGS sequence"/>
</dbReference>
<evidence type="ECO:0000313" key="2">
    <source>
        <dbReference type="Proteomes" id="UP000828390"/>
    </source>
</evidence>
<reference evidence="1" key="2">
    <citation type="submission" date="2020-11" db="EMBL/GenBank/DDBJ databases">
        <authorList>
            <person name="McCartney M.A."/>
            <person name="Auch B."/>
            <person name="Kono T."/>
            <person name="Mallez S."/>
            <person name="Becker A."/>
            <person name="Gohl D.M."/>
            <person name="Silverstein K.A.T."/>
            <person name="Koren S."/>
            <person name="Bechman K.B."/>
            <person name="Herman A."/>
            <person name="Abrahante J.E."/>
            <person name="Garbe J."/>
        </authorList>
    </citation>
    <scope>NUCLEOTIDE SEQUENCE</scope>
    <source>
        <strain evidence="1">Duluth1</strain>
        <tissue evidence="1">Whole animal</tissue>
    </source>
</reference>
<evidence type="ECO:0000313" key="1">
    <source>
        <dbReference type="EMBL" id="KAH3699709.1"/>
    </source>
</evidence>
<accession>A0A9D4BKV4</accession>
<organism evidence="1 2">
    <name type="scientific">Dreissena polymorpha</name>
    <name type="common">Zebra mussel</name>
    <name type="synonym">Mytilus polymorpha</name>
    <dbReference type="NCBI Taxonomy" id="45954"/>
    <lineage>
        <taxon>Eukaryota</taxon>
        <taxon>Metazoa</taxon>
        <taxon>Spiralia</taxon>
        <taxon>Lophotrochozoa</taxon>
        <taxon>Mollusca</taxon>
        <taxon>Bivalvia</taxon>
        <taxon>Autobranchia</taxon>
        <taxon>Heteroconchia</taxon>
        <taxon>Euheterodonta</taxon>
        <taxon>Imparidentia</taxon>
        <taxon>Neoheterodontei</taxon>
        <taxon>Myida</taxon>
        <taxon>Dreissenoidea</taxon>
        <taxon>Dreissenidae</taxon>
        <taxon>Dreissena</taxon>
    </lineage>
</organism>
<protein>
    <submittedName>
        <fullName evidence="1">Uncharacterized protein</fullName>
    </submittedName>
</protein>
<reference evidence="1" key="1">
    <citation type="journal article" date="2019" name="bioRxiv">
        <title>The Genome of the Zebra Mussel, Dreissena polymorpha: A Resource for Invasive Species Research.</title>
        <authorList>
            <person name="McCartney M.A."/>
            <person name="Auch B."/>
            <person name="Kono T."/>
            <person name="Mallez S."/>
            <person name="Zhang Y."/>
            <person name="Obille A."/>
            <person name="Becker A."/>
            <person name="Abrahante J.E."/>
            <person name="Garbe J."/>
            <person name="Badalamenti J.P."/>
            <person name="Herman A."/>
            <person name="Mangelson H."/>
            <person name="Liachko I."/>
            <person name="Sullivan S."/>
            <person name="Sone E.D."/>
            <person name="Koren S."/>
            <person name="Silverstein K.A.T."/>
            <person name="Beckman K.B."/>
            <person name="Gohl D.M."/>
        </authorList>
    </citation>
    <scope>NUCLEOTIDE SEQUENCE</scope>
    <source>
        <strain evidence="1">Duluth1</strain>
        <tissue evidence="1">Whole animal</tissue>
    </source>
</reference>
<dbReference type="EMBL" id="JAIWYP010000015">
    <property type="protein sequence ID" value="KAH3699709.1"/>
    <property type="molecule type" value="Genomic_DNA"/>
</dbReference>
<dbReference type="AlphaFoldDB" id="A0A9D4BKV4"/>
<proteinExistence type="predicted"/>
<comment type="caution">
    <text evidence="1">The sequence shown here is derived from an EMBL/GenBank/DDBJ whole genome shotgun (WGS) entry which is preliminary data.</text>
</comment>
<keyword evidence="2" id="KW-1185">Reference proteome</keyword>
<name>A0A9D4BKV4_DREPO</name>
<gene>
    <name evidence="1" type="ORF">DPMN_074669</name>
</gene>